<keyword evidence="2" id="KW-0028">Amino-acid biosynthesis</keyword>
<dbReference type="Pfam" id="PF02826">
    <property type="entry name" value="2-Hacid_dh_C"/>
    <property type="match status" value="1"/>
</dbReference>
<dbReference type="Gene3D" id="3.40.50.720">
    <property type="entry name" value="NAD(P)-binding Rossmann-like Domain"/>
    <property type="match status" value="2"/>
</dbReference>
<dbReference type="InterPro" id="IPR029752">
    <property type="entry name" value="D-isomer_DH_CS1"/>
</dbReference>
<evidence type="ECO:0000256" key="5">
    <source>
        <dbReference type="RuleBase" id="RU003719"/>
    </source>
</evidence>
<evidence type="ECO:0000313" key="9">
    <source>
        <dbReference type="Proteomes" id="UP001321506"/>
    </source>
</evidence>
<dbReference type="GO" id="GO:0016616">
    <property type="term" value="F:oxidoreductase activity, acting on the CH-OH group of donors, NAD or NADP as acceptor"/>
    <property type="evidence" value="ECO:0007669"/>
    <property type="project" value="InterPro"/>
</dbReference>
<gene>
    <name evidence="8" type="ORF">QF206_09575</name>
</gene>
<dbReference type="InterPro" id="IPR050857">
    <property type="entry name" value="D-2-hydroxyacid_DH"/>
</dbReference>
<dbReference type="GO" id="GO:0051287">
    <property type="term" value="F:NAD binding"/>
    <property type="evidence" value="ECO:0007669"/>
    <property type="project" value="InterPro"/>
</dbReference>
<dbReference type="PANTHER" id="PTHR42789:SF1">
    <property type="entry name" value="D-ISOMER SPECIFIC 2-HYDROXYACID DEHYDROGENASE FAMILY PROTEIN (AFU_ORTHOLOGUE AFUA_6G10090)"/>
    <property type="match status" value="1"/>
</dbReference>
<evidence type="ECO:0000259" key="6">
    <source>
        <dbReference type="Pfam" id="PF00389"/>
    </source>
</evidence>
<organism evidence="8 9">
    <name type="scientific">Ruicaihuangia caeni</name>
    <dbReference type="NCBI Taxonomy" id="3042517"/>
    <lineage>
        <taxon>Bacteria</taxon>
        <taxon>Bacillati</taxon>
        <taxon>Actinomycetota</taxon>
        <taxon>Actinomycetes</taxon>
        <taxon>Micrococcales</taxon>
        <taxon>Microbacteriaceae</taxon>
        <taxon>Ruicaihuangia</taxon>
    </lineage>
</organism>
<dbReference type="InterPro" id="IPR036291">
    <property type="entry name" value="NAD(P)-bd_dom_sf"/>
</dbReference>
<dbReference type="EMBL" id="JASATX010000003">
    <property type="protein sequence ID" value="MDI2099209.1"/>
    <property type="molecule type" value="Genomic_DNA"/>
</dbReference>
<feature type="domain" description="D-isomer specific 2-hydroxyacid dehydrogenase NAD-binding" evidence="7">
    <location>
        <begin position="122"/>
        <end position="294"/>
    </location>
</feature>
<evidence type="ECO:0000256" key="3">
    <source>
        <dbReference type="ARBA" id="ARBA00023002"/>
    </source>
</evidence>
<dbReference type="PROSITE" id="PS00670">
    <property type="entry name" value="D_2_HYDROXYACID_DH_2"/>
    <property type="match status" value="1"/>
</dbReference>
<dbReference type="SUPFAM" id="SSF52283">
    <property type="entry name" value="Formate/glycerate dehydrogenase catalytic domain-like"/>
    <property type="match status" value="1"/>
</dbReference>
<dbReference type="Pfam" id="PF00389">
    <property type="entry name" value="2-Hacid_dh"/>
    <property type="match status" value="1"/>
</dbReference>
<keyword evidence="9" id="KW-1185">Reference proteome</keyword>
<dbReference type="Proteomes" id="UP001321506">
    <property type="component" value="Unassembled WGS sequence"/>
</dbReference>
<evidence type="ECO:0000256" key="1">
    <source>
        <dbReference type="ARBA" id="ARBA00005854"/>
    </source>
</evidence>
<dbReference type="GO" id="GO:0008652">
    <property type="term" value="P:amino acid biosynthetic process"/>
    <property type="evidence" value="ECO:0007669"/>
    <property type="project" value="UniProtKB-KW"/>
</dbReference>
<proteinExistence type="inferred from homology"/>
<dbReference type="PROSITE" id="PS00671">
    <property type="entry name" value="D_2_HYDROXYACID_DH_3"/>
    <property type="match status" value="1"/>
</dbReference>
<accession>A0AAW6T6T3</accession>
<evidence type="ECO:0000256" key="4">
    <source>
        <dbReference type="ARBA" id="ARBA00023027"/>
    </source>
</evidence>
<keyword evidence="4" id="KW-0520">NAD</keyword>
<dbReference type="InterPro" id="IPR006140">
    <property type="entry name" value="D-isomer_DH_NAD-bd"/>
</dbReference>
<dbReference type="PANTHER" id="PTHR42789">
    <property type="entry name" value="D-ISOMER SPECIFIC 2-HYDROXYACID DEHYDROGENASE FAMILY PROTEIN (AFU_ORTHOLOGUE AFUA_6G10090)"/>
    <property type="match status" value="1"/>
</dbReference>
<dbReference type="InterPro" id="IPR029753">
    <property type="entry name" value="D-isomer_DH_CS"/>
</dbReference>
<dbReference type="RefSeq" id="WP_281488988.1">
    <property type="nucleotide sequence ID" value="NZ_JASATX010000003.1"/>
</dbReference>
<dbReference type="PROSITE" id="PS00065">
    <property type="entry name" value="D_2_HYDROXYACID_DH_1"/>
    <property type="match status" value="1"/>
</dbReference>
<evidence type="ECO:0000256" key="2">
    <source>
        <dbReference type="ARBA" id="ARBA00022605"/>
    </source>
</evidence>
<protein>
    <submittedName>
        <fullName evidence="8">NAD(P)-dependent oxidoreductase</fullName>
    </submittedName>
</protein>
<evidence type="ECO:0000259" key="7">
    <source>
        <dbReference type="Pfam" id="PF02826"/>
    </source>
</evidence>
<evidence type="ECO:0000313" key="8">
    <source>
        <dbReference type="EMBL" id="MDI2099209.1"/>
    </source>
</evidence>
<comment type="caution">
    <text evidence="8">The sequence shown here is derived from an EMBL/GenBank/DDBJ whole genome shotgun (WGS) entry which is preliminary data.</text>
</comment>
<reference evidence="8 9" key="1">
    <citation type="submission" date="2023-04" db="EMBL/GenBank/DDBJ databases">
        <title>Klugiella caeni sp. nov. isolated from the sludge of biochemical tank.</title>
        <authorList>
            <person name="Geng K."/>
        </authorList>
    </citation>
    <scope>NUCLEOTIDE SEQUENCE [LARGE SCALE GENOMIC DNA]</scope>
    <source>
        <strain evidence="8 9">YN-L-19</strain>
    </source>
</reference>
<name>A0AAW6T6T3_9MICO</name>
<dbReference type="SUPFAM" id="SSF51735">
    <property type="entry name" value="NAD(P)-binding Rossmann-fold domains"/>
    <property type="match status" value="1"/>
</dbReference>
<dbReference type="AlphaFoldDB" id="A0AAW6T6T3"/>
<comment type="similarity">
    <text evidence="1 5">Belongs to the D-isomer specific 2-hydroxyacid dehydrogenase family.</text>
</comment>
<dbReference type="InterPro" id="IPR006139">
    <property type="entry name" value="D-isomer_2_OHA_DH_cat_dom"/>
</dbReference>
<keyword evidence="3 5" id="KW-0560">Oxidoreductase</keyword>
<feature type="domain" description="D-isomer specific 2-hydroxyacid dehydrogenase catalytic" evidence="6">
    <location>
        <begin position="22"/>
        <end position="317"/>
    </location>
</feature>
<sequence length="320" mass="33895">MATASSPSTPIITVPDADDESIAILERIEGKIDLSGLELRIHMGVPASDDEWIERTAGADGMLLGWHVPDAALASTDRLKVISYLGTGASDHVNLGLAADRGMEVLTVSGYGDDAVAEHAAALMMAAVRSVPQLDRAVRAGEWPSASSWQIRGRRLGVVGLGGIGRRMVEIGRGLGMDVVAWNRSAESGATEIDGIPLLPMSELFATSDAVSLHVPLNEHTRGLVGEQLLRSMKPDAVLVNTARGAVVDEEALLRVLDDGAIRAAALDVFGSEPLAGDSRLRDHERAIVTPHVAFNTTDASERLFIIALQNLVDFFSAKG</sequence>